<feature type="transmembrane region" description="Helical" evidence="11">
    <location>
        <begin position="224"/>
        <end position="246"/>
    </location>
</feature>
<feature type="transmembrane region" description="Helical" evidence="11">
    <location>
        <begin position="158"/>
        <end position="180"/>
    </location>
</feature>
<feature type="transmembrane region" description="Helical" evidence="11">
    <location>
        <begin position="192"/>
        <end position="212"/>
    </location>
</feature>
<dbReference type="PANTHER" id="PTHR43427:SF6">
    <property type="entry name" value="CHLORIDE CHANNEL PROTEIN CLC-E"/>
    <property type="match status" value="1"/>
</dbReference>
<organism evidence="13 14">
    <name type="scientific">Nibricoccus aquaticus</name>
    <dbReference type="NCBI Taxonomy" id="2576891"/>
    <lineage>
        <taxon>Bacteria</taxon>
        <taxon>Pseudomonadati</taxon>
        <taxon>Verrucomicrobiota</taxon>
        <taxon>Opitutia</taxon>
        <taxon>Opitutales</taxon>
        <taxon>Opitutaceae</taxon>
        <taxon>Nibricoccus</taxon>
    </lineage>
</organism>
<dbReference type="InterPro" id="IPR050368">
    <property type="entry name" value="ClC-type_chloride_channel"/>
</dbReference>
<evidence type="ECO:0000256" key="3">
    <source>
        <dbReference type="ARBA" id="ARBA00022692"/>
    </source>
</evidence>
<dbReference type="PRINTS" id="PR00762">
    <property type="entry name" value="CLCHANNEL"/>
</dbReference>
<name>A0A290QF28_9BACT</name>
<keyword evidence="4 11" id="KW-1133">Transmembrane helix</keyword>
<feature type="transmembrane region" description="Helical" evidence="11">
    <location>
        <begin position="57"/>
        <end position="82"/>
    </location>
</feature>
<evidence type="ECO:0000256" key="11">
    <source>
        <dbReference type="SAM" id="Phobius"/>
    </source>
</evidence>
<feature type="transmembrane region" description="Helical" evidence="11">
    <location>
        <begin position="367"/>
        <end position="392"/>
    </location>
</feature>
<dbReference type="GO" id="GO:0034707">
    <property type="term" value="C:chloride channel complex"/>
    <property type="evidence" value="ECO:0007669"/>
    <property type="project" value="UniProtKB-KW"/>
</dbReference>
<dbReference type="AlphaFoldDB" id="A0A290QF28"/>
<evidence type="ECO:0000256" key="7">
    <source>
        <dbReference type="ARBA" id="ARBA00023173"/>
    </source>
</evidence>
<protein>
    <submittedName>
        <fullName evidence="13">Chloride channel protein</fullName>
    </submittedName>
</protein>
<proteinExistence type="predicted"/>
<sequence>MDFVSRNFQRLPPQARAITATVIFGLAAGLIAVAFHLAIHVIYAHGIEALSHQSTTWFLVGSFLLVGVTSGISGWLLTAFCIEAAGSGIPQVKLAFWRDFGLIPWRVVWVKFIGGALSVGGGSSLGREGPSVQLASALASNVAGALGTPKHMRRTATAAGAAAGLAAAFNTPIAAVTFVLEEIIGDLNSRMLGSVLLASVLGALVAHGLLGAQPAFTLHSVGNAHWAGYVLTPLVAAVATLAGCWFQKMALGLRLINKRPQRLPAWSRVMLGGIFVWAVGAAVFLGTGHLGVFSLGYDDLSTALNGGMLWQIAALLLAAKLVATAVCYGLGGCGGVFAPTLFFGGMAGAAISALAALVLPLTAGDHVMLAVVGMCACLGGVVRAPVTGILIVFEMTHEFALVPALIIGALISQAISRRVTPHNFYEEVLAQDGQHVERIVPPRSLRTWMELPVARIANFSPVTITELVPEKLRTFLATHRHDQFPVVIEGKLVGVLSRRACEEALAGGRAPTPQNATICTAETTLRQVQTLMIESAGQLVVVVDQSGVEARVIGLLTLHDILRAEMVFAREQED</sequence>
<dbReference type="KEGG" id="vbh:CMV30_13360"/>
<keyword evidence="2" id="KW-0813">Transport</keyword>
<keyword evidence="5" id="KW-0406">Ion transport</keyword>
<comment type="subcellular location">
    <subcellularLocation>
        <location evidence="1">Membrane</location>
        <topology evidence="1">Multi-pass membrane protein</topology>
    </subcellularLocation>
</comment>
<keyword evidence="7" id="KW-0869">Chloride channel</keyword>
<reference evidence="13 14" key="1">
    <citation type="submission" date="2017-09" db="EMBL/GenBank/DDBJ databases">
        <title>Complete genome sequence of Verrucomicrobial strain HZ-65, isolated from freshwater.</title>
        <authorList>
            <person name="Choi A."/>
        </authorList>
    </citation>
    <scope>NUCLEOTIDE SEQUENCE [LARGE SCALE GENOMIC DNA]</scope>
    <source>
        <strain evidence="13 14">HZ-65</strain>
    </source>
</reference>
<dbReference type="SMART" id="SM00116">
    <property type="entry name" value="CBS"/>
    <property type="match status" value="2"/>
</dbReference>
<dbReference type="InterPro" id="IPR001807">
    <property type="entry name" value="ClC"/>
</dbReference>
<feature type="transmembrane region" description="Helical" evidence="11">
    <location>
        <begin position="103"/>
        <end position="121"/>
    </location>
</feature>
<evidence type="ECO:0000313" key="14">
    <source>
        <dbReference type="Proteomes" id="UP000217265"/>
    </source>
</evidence>
<dbReference type="EMBL" id="CP023344">
    <property type="protein sequence ID" value="ATC64876.1"/>
    <property type="molecule type" value="Genomic_DNA"/>
</dbReference>
<evidence type="ECO:0000256" key="2">
    <source>
        <dbReference type="ARBA" id="ARBA00022448"/>
    </source>
</evidence>
<dbReference type="Pfam" id="PF00571">
    <property type="entry name" value="CBS"/>
    <property type="match status" value="1"/>
</dbReference>
<dbReference type="Proteomes" id="UP000217265">
    <property type="component" value="Chromosome"/>
</dbReference>
<accession>A0A290QF28</accession>
<dbReference type="InterPro" id="IPR000644">
    <property type="entry name" value="CBS_dom"/>
</dbReference>
<evidence type="ECO:0000256" key="4">
    <source>
        <dbReference type="ARBA" id="ARBA00022989"/>
    </source>
</evidence>
<feature type="domain" description="CBS" evidence="12">
    <location>
        <begin position="511"/>
        <end position="574"/>
    </location>
</feature>
<keyword evidence="9" id="KW-0407">Ion channel</keyword>
<dbReference type="GO" id="GO:0005254">
    <property type="term" value="F:chloride channel activity"/>
    <property type="evidence" value="ECO:0007669"/>
    <property type="project" value="UniProtKB-KW"/>
</dbReference>
<dbReference type="InterPro" id="IPR046342">
    <property type="entry name" value="CBS_dom_sf"/>
</dbReference>
<feature type="transmembrane region" description="Helical" evidence="11">
    <location>
        <begin position="266"/>
        <end position="288"/>
    </location>
</feature>
<keyword evidence="14" id="KW-1185">Reference proteome</keyword>
<evidence type="ECO:0000256" key="5">
    <source>
        <dbReference type="ARBA" id="ARBA00023065"/>
    </source>
</evidence>
<evidence type="ECO:0000256" key="8">
    <source>
        <dbReference type="ARBA" id="ARBA00023214"/>
    </source>
</evidence>
<evidence type="ECO:0000256" key="1">
    <source>
        <dbReference type="ARBA" id="ARBA00004141"/>
    </source>
</evidence>
<gene>
    <name evidence="13" type="ORF">CMV30_13360</name>
</gene>
<feature type="transmembrane region" description="Helical" evidence="11">
    <location>
        <begin position="21"/>
        <end position="45"/>
    </location>
</feature>
<feature type="transmembrane region" description="Helical" evidence="11">
    <location>
        <begin position="399"/>
        <end position="416"/>
    </location>
</feature>
<dbReference type="Pfam" id="PF00654">
    <property type="entry name" value="Voltage_CLC"/>
    <property type="match status" value="1"/>
</dbReference>
<keyword evidence="10" id="KW-0129">CBS domain</keyword>
<evidence type="ECO:0000259" key="12">
    <source>
        <dbReference type="PROSITE" id="PS51371"/>
    </source>
</evidence>
<evidence type="ECO:0000256" key="10">
    <source>
        <dbReference type="PROSITE-ProRule" id="PRU00703"/>
    </source>
</evidence>
<feature type="transmembrane region" description="Helical" evidence="11">
    <location>
        <begin position="341"/>
        <end position="361"/>
    </location>
</feature>
<dbReference type="InterPro" id="IPR014743">
    <property type="entry name" value="Cl-channel_core"/>
</dbReference>
<dbReference type="SUPFAM" id="SSF54631">
    <property type="entry name" value="CBS-domain pair"/>
    <property type="match status" value="1"/>
</dbReference>
<evidence type="ECO:0000313" key="13">
    <source>
        <dbReference type="EMBL" id="ATC64876.1"/>
    </source>
</evidence>
<keyword evidence="3 11" id="KW-0812">Transmembrane</keyword>
<dbReference type="PANTHER" id="PTHR43427">
    <property type="entry name" value="CHLORIDE CHANNEL PROTEIN CLC-E"/>
    <property type="match status" value="1"/>
</dbReference>
<feature type="transmembrane region" description="Helical" evidence="11">
    <location>
        <begin position="308"/>
        <end position="329"/>
    </location>
</feature>
<keyword evidence="8" id="KW-0868">Chloride</keyword>
<dbReference type="Gene3D" id="3.10.580.10">
    <property type="entry name" value="CBS-domain"/>
    <property type="match status" value="1"/>
</dbReference>
<keyword evidence="6 11" id="KW-0472">Membrane</keyword>
<dbReference type="SUPFAM" id="SSF81340">
    <property type="entry name" value="Clc chloride channel"/>
    <property type="match status" value="1"/>
</dbReference>
<dbReference type="Gene3D" id="1.10.3080.10">
    <property type="entry name" value="Clc chloride channel"/>
    <property type="match status" value="1"/>
</dbReference>
<dbReference type="OrthoDB" id="9812438at2"/>
<evidence type="ECO:0000256" key="9">
    <source>
        <dbReference type="ARBA" id="ARBA00023303"/>
    </source>
</evidence>
<evidence type="ECO:0000256" key="6">
    <source>
        <dbReference type="ARBA" id="ARBA00023136"/>
    </source>
</evidence>
<dbReference type="PROSITE" id="PS51371">
    <property type="entry name" value="CBS"/>
    <property type="match status" value="1"/>
</dbReference>